<dbReference type="EMBL" id="GBRH01254081">
    <property type="protein sequence ID" value="JAD43814.1"/>
    <property type="molecule type" value="Transcribed_RNA"/>
</dbReference>
<proteinExistence type="predicted"/>
<reference evidence="1" key="2">
    <citation type="journal article" date="2015" name="Data Brief">
        <title>Shoot transcriptome of the giant reed, Arundo donax.</title>
        <authorList>
            <person name="Barrero R.A."/>
            <person name="Guerrero F.D."/>
            <person name="Moolhuijzen P."/>
            <person name="Goolsby J.A."/>
            <person name="Tidwell J."/>
            <person name="Bellgard S.E."/>
            <person name="Bellgard M.I."/>
        </authorList>
    </citation>
    <scope>NUCLEOTIDE SEQUENCE</scope>
    <source>
        <tissue evidence="1">Shoot tissue taken approximately 20 cm above the soil surface</tissue>
    </source>
</reference>
<accession>A0A0A8ZWP1</accession>
<reference evidence="1" key="1">
    <citation type="submission" date="2014-09" db="EMBL/GenBank/DDBJ databases">
        <authorList>
            <person name="Magalhaes I.L.F."/>
            <person name="Oliveira U."/>
            <person name="Santos F.R."/>
            <person name="Vidigal T.H.D.A."/>
            <person name="Brescovit A.D."/>
            <person name="Santos A.J."/>
        </authorList>
    </citation>
    <scope>NUCLEOTIDE SEQUENCE</scope>
    <source>
        <tissue evidence="1">Shoot tissue taken approximately 20 cm above the soil surface</tissue>
    </source>
</reference>
<organism evidence="1">
    <name type="scientific">Arundo donax</name>
    <name type="common">Giant reed</name>
    <name type="synonym">Donax arundinaceus</name>
    <dbReference type="NCBI Taxonomy" id="35708"/>
    <lineage>
        <taxon>Eukaryota</taxon>
        <taxon>Viridiplantae</taxon>
        <taxon>Streptophyta</taxon>
        <taxon>Embryophyta</taxon>
        <taxon>Tracheophyta</taxon>
        <taxon>Spermatophyta</taxon>
        <taxon>Magnoliopsida</taxon>
        <taxon>Liliopsida</taxon>
        <taxon>Poales</taxon>
        <taxon>Poaceae</taxon>
        <taxon>PACMAD clade</taxon>
        <taxon>Arundinoideae</taxon>
        <taxon>Arundineae</taxon>
        <taxon>Arundo</taxon>
    </lineage>
</organism>
<dbReference type="AlphaFoldDB" id="A0A0A8ZWP1"/>
<protein>
    <submittedName>
        <fullName evidence="1">Uncharacterized protein</fullName>
    </submittedName>
</protein>
<sequence length="77" mass="8764">METDPFCVSERTMCVLVNIPSEWGLSQIANDFSRSPFFLGKVHFTPLNYFTSCMFQEMTLISSSHSSKGFRNVSSEQ</sequence>
<name>A0A0A8ZWP1_ARUDO</name>
<evidence type="ECO:0000313" key="1">
    <source>
        <dbReference type="EMBL" id="JAD43814.1"/>
    </source>
</evidence>